<evidence type="ECO:0000256" key="1">
    <source>
        <dbReference type="ARBA" id="ARBA00004123"/>
    </source>
</evidence>
<dbReference type="PROSITE" id="PS50888">
    <property type="entry name" value="BHLH"/>
    <property type="match status" value="1"/>
</dbReference>
<gene>
    <name evidence="8" type="ORF">E3N88_39353</name>
</gene>
<name>A0A5N6LWJ5_9ASTR</name>
<comment type="subcellular location">
    <subcellularLocation>
        <location evidence="1">Nucleus</location>
    </subcellularLocation>
</comment>
<accession>A0A5N6LWJ5</accession>
<evidence type="ECO:0000256" key="6">
    <source>
        <dbReference type="SAM" id="MobiDB-lite"/>
    </source>
</evidence>
<keyword evidence="3" id="KW-0238">DNA-binding</keyword>
<dbReference type="GO" id="GO:0003677">
    <property type="term" value="F:DNA binding"/>
    <property type="evidence" value="ECO:0007669"/>
    <property type="project" value="UniProtKB-KW"/>
</dbReference>
<dbReference type="GO" id="GO:0046983">
    <property type="term" value="F:protein dimerization activity"/>
    <property type="evidence" value="ECO:0007669"/>
    <property type="project" value="InterPro"/>
</dbReference>
<evidence type="ECO:0000259" key="7">
    <source>
        <dbReference type="PROSITE" id="PS50888"/>
    </source>
</evidence>
<feature type="region of interest" description="Disordered" evidence="6">
    <location>
        <begin position="114"/>
        <end position="135"/>
    </location>
</feature>
<keyword evidence="4" id="KW-0804">Transcription</keyword>
<dbReference type="InterPro" id="IPR036638">
    <property type="entry name" value="HLH_DNA-bd_sf"/>
</dbReference>
<dbReference type="InterPro" id="IPR047265">
    <property type="entry name" value="PIF1-like_bHLH"/>
</dbReference>
<reference evidence="8 9" key="1">
    <citation type="submission" date="2019-05" db="EMBL/GenBank/DDBJ databases">
        <title>Mikania micrantha, genome provides insights into the molecular mechanism of rapid growth.</title>
        <authorList>
            <person name="Liu B."/>
        </authorList>
    </citation>
    <scope>NUCLEOTIDE SEQUENCE [LARGE SCALE GENOMIC DNA]</scope>
    <source>
        <strain evidence="8">NLD-2019</strain>
        <tissue evidence="8">Leaf</tissue>
    </source>
</reference>
<dbReference type="PANTHER" id="PTHR45855:SF12">
    <property type="entry name" value="TRANSCRIPTION FACTOR PIF7-LIKE ISOFORM X1"/>
    <property type="match status" value="1"/>
</dbReference>
<evidence type="ECO:0000256" key="5">
    <source>
        <dbReference type="ARBA" id="ARBA00023242"/>
    </source>
</evidence>
<evidence type="ECO:0000313" key="8">
    <source>
        <dbReference type="EMBL" id="KAD2805976.1"/>
    </source>
</evidence>
<evidence type="ECO:0000256" key="3">
    <source>
        <dbReference type="ARBA" id="ARBA00023125"/>
    </source>
</evidence>
<protein>
    <recommendedName>
        <fullName evidence="7">BHLH domain-containing protein</fullName>
    </recommendedName>
</protein>
<dbReference type="OrthoDB" id="71302at2759"/>
<dbReference type="EMBL" id="SZYD01000018">
    <property type="protein sequence ID" value="KAD2805976.1"/>
    <property type="molecule type" value="Genomic_DNA"/>
</dbReference>
<feature type="compositionally biased region" description="Polar residues" evidence="6">
    <location>
        <begin position="114"/>
        <end position="127"/>
    </location>
</feature>
<evidence type="ECO:0000256" key="2">
    <source>
        <dbReference type="ARBA" id="ARBA00023015"/>
    </source>
</evidence>
<sequence length="341" mass="38711">MTFSRLSDYGVAEITWENGQPAMHGHERTNETLESIVHQAAICYNQSQNQEIDQQKSQNLPRTHNISPKVVSSCAKWVDTAGRSYLKKRPRSSAIVHQADDISNSKYNDTTMMTWPSSDSPNPSLKSKNTDDYSACKHKNQEEVCRDEDETIRSRSSRASRAAAFHNQSERKRRERINQKMKDLQKLVPNANKTDKASMLDEVIDYLKKLQAQVQLMKNMTIPPPQVMIPVPLQLQQQPNHLQMSMLARMGIGLGLQTGMRPPAHHPFMLPQTIISPMSQTFQNHPSISTTDPFSHPHSAFLAQHMNTDMYYNMDAFYRQHVNQGSSMGMSSSQPHHVQGG</sequence>
<dbReference type="PANTHER" id="PTHR45855">
    <property type="entry name" value="TRANSCRIPTION FACTOR PIF1-RELATED"/>
    <property type="match status" value="1"/>
</dbReference>
<feature type="region of interest" description="Disordered" evidence="6">
    <location>
        <begin position="149"/>
        <end position="175"/>
    </location>
</feature>
<dbReference type="CDD" id="cd11445">
    <property type="entry name" value="bHLH_AtPIF_like"/>
    <property type="match status" value="1"/>
</dbReference>
<dbReference type="InterPro" id="IPR031066">
    <property type="entry name" value="bHLH_ALC-like_plant"/>
</dbReference>
<dbReference type="Proteomes" id="UP000326396">
    <property type="component" value="Linkage Group LG8"/>
</dbReference>
<keyword evidence="2" id="KW-0805">Transcription regulation</keyword>
<evidence type="ECO:0000256" key="4">
    <source>
        <dbReference type="ARBA" id="ARBA00023163"/>
    </source>
</evidence>
<feature type="domain" description="BHLH" evidence="7">
    <location>
        <begin position="161"/>
        <end position="210"/>
    </location>
</feature>
<keyword evidence="5" id="KW-0539">Nucleus</keyword>
<dbReference type="InterPro" id="IPR011598">
    <property type="entry name" value="bHLH_dom"/>
</dbReference>
<dbReference type="GO" id="GO:0005634">
    <property type="term" value="C:nucleus"/>
    <property type="evidence" value="ECO:0007669"/>
    <property type="project" value="UniProtKB-SubCell"/>
</dbReference>
<dbReference type="SUPFAM" id="SSF47459">
    <property type="entry name" value="HLH, helix-loop-helix DNA-binding domain"/>
    <property type="match status" value="1"/>
</dbReference>
<keyword evidence="9" id="KW-1185">Reference proteome</keyword>
<proteinExistence type="predicted"/>
<dbReference type="SMART" id="SM00353">
    <property type="entry name" value="HLH"/>
    <property type="match status" value="1"/>
</dbReference>
<organism evidence="8 9">
    <name type="scientific">Mikania micrantha</name>
    <name type="common">bitter vine</name>
    <dbReference type="NCBI Taxonomy" id="192012"/>
    <lineage>
        <taxon>Eukaryota</taxon>
        <taxon>Viridiplantae</taxon>
        <taxon>Streptophyta</taxon>
        <taxon>Embryophyta</taxon>
        <taxon>Tracheophyta</taxon>
        <taxon>Spermatophyta</taxon>
        <taxon>Magnoliopsida</taxon>
        <taxon>eudicotyledons</taxon>
        <taxon>Gunneridae</taxon>
        <taxon>Pentapetalae</taxon>
        <taxon>asterids</taxon>
        <taxon>campanulids</taxon>
        <taxon>Asterales</taxon>
        <taxon>Asteraceae</taxon>
        <taxon>Asteroideae</taxon>
        <taxon>Heliantheae alliance</taxon>
        <taxon>Eupatorieae</taxon>
        <taxon>Mikania</taxon>
    </lineage>
</organism>
<dbReference type="Gene3D" id="4.10.280.10">
    <property type="entry name" value="Helix-loop-helix DNA-binding domain"/>
    <property type="match status" value="1"/>
</dbReference>
<dbReference type="Pfam" id="PF00010">
    <property type="entry name" value="HLH"/>
    <property type="match status" value="1"/>
</dbReference>
<comment type="caution">
    <text evidence="8">The sequence shown here is derived from an EMBL/GenBank/DDBJ whole genome shotgun (WGS) entry which is preliminary data.</text>
</comment>
<evidence type="ECO:0000313" key="9">
    <source>
        <dbReference type="Proteomes" id="UP000326396"/>
    </source>
</evidence>
<dbReference type="AlphaFoldDB" id="A0A5N6LWJ5"/>